<dbReference type="Gene3D" id="3.40.50.150">
    <property type="entry name" value="Vaccinia Virus protein VP39"/>
    <property type="match status" value="1"/>
</dbReference>
<dbReference type="SUPFAM" id="SSF53335">
    <property type="entry name" value="S-adenosyl-L-methionine-dependent methyltransferases"/>
    <property type="match status" value="1"/>
</dbReference>
<accession>A0A8J8GB51</accession>
<keyword evidence="1" id="KW-1133">Transmembrane helix</keyword>
<sequence length="256" mass="29810">MEIKRKPLQGVANIVRFNWHFYAIILSYFILSFFLFKIVVLPNLIADLISFLNIIIASVVGISLLVSAYVYDFSKLYNFSFLNDLKFNGAAKIANINAGFDETSAILKQNFSLNKIEMLDFYDEKVHTEVSIKRARKLYPNSPETLKINTKEIPFPNNYFDAIFLIFAAHEIRSNEERIKFFQELNRISKENSSIIIVEHLRDLPNFLAYNIGFFHFLSLKTWKKNFENSNFNIVKHSKPNPFVNVIYLNKNGNTP</sequence>
<keyword evidence="1" id="KW-0812">Transmembrane</keyword>
<reference evidence="3" key="1">
    <citation type="submission" date="2020-05" db="EMBL/GenBank/DDBJ databases">
        <title>Genomic Encyclopedia of Type Strains, Phase IV (KMG-V): Genome sequencing to study the core and pangenomes of soil and plant-associated prokaryotes.</title>
        <authorList>
            <person name="Whitman W."/>
        </authorList>
    </citation>
    <scope>NUCLEOTIDE SEQUENCE</scope>
    <source>
        <strain evidence="3">16F</strain>
    </source>
</reference>
<keyword evidence="3" id="KW-0489">Methyltransferase</keyword>
<dbReference type="EMBL" id="JABSNO010000035">
    <property type="protein sequence ID" value="NRS93980.1"/>
    <property type="molecule type" value="Genomic_DNA"/>
</dbReference>
<dbReference type="GO" id="GO:0008757">
    <property type="term" value="F:S-adenosylmethionine-dependent methyltransferase activity"/>
    <property type="evidence" value="ECO:0007669"/>
    <property type="project" value="InterPro"/>
</dbReference>
<dbReference type="Proteomes" id="UP000610746">
    <property type="component" value="Unassembled WGS sequence"/>
</dbReference>
<evidence type="ECO:0000313" key="4">
    <source>
        <dbReference type="Proteomes" id="UP000610746"/>
    </source>
</evidence>
<feature type="domain" description="Methyltransferase type 11" evidence="2">
    <location>
        <begin position="130"/>
        <end position="197"/>
    </location>
</feature>
<evidence type="ECO:0000256" key="1">
    <source>
        <dbReference type="SAM" id="Phobius"/>
    </source>
</evidence>
<dbReference type="InterPro" id="IPR013216">
    <property type="entry name" value="Methyltransf_11"/>
</dbReference>
<gene>
    <name evidence="3" type="ORF">HNQ03_003072</name>
</gene>
<dbReference type="AlphaFoldDB" id="A0A8J8GB51"/>
<name>A0A8J8GB51_9FLAO</name>
<organism evidence="3 4">
    <name type="scientific">Frigoriflavimonas asaccharolytica</name>
    <dbReference type="NCBI Taxonomy" id="2735899"/>
    <lineage>
        <taxon>Bacteria</taxon>
        <taxon>Pseudomonadati</taxon>
        <taxon>Bacteroidota</taxon>
        <taxon>Flavobacteriia</taxon>
        <taxon>Flavobacteriales</taxon>
        <taxon>Weeksellaceae</taxon>
        <taxon>Frigoriflavimonas</taxon>
    </lineage>
</organism>
<comment type="caution">
    <text evidence="3">The sequence shown here is derived from an EMBL/GenBank/DDBJ whole genome shotgun (WGS) entry which is preliminary data.</text>
</comment>
<proteinExistence type="predicted"/>
<keyword evidence="3" id="KW-0808">Transferase</keyword>
<protein>
    <submittedName>
        <fullName evidence="3">SAM-dependent methyltransferase</fullName>
    </submittedName>
</protein>
<feature type="transmembrane region" description="Helical" evidence="1">
    <location>
        <begin position="51"/>
        <end position="71"/>
    </location>
</feature>
<keyword evidence="1" id="KW-0472">Membrane</keyword>
<evidence type="ECO:0000259" key="2">
    <source>
        <dbReference type="Pfam" id="PF08241"/>
    </source>
</evidence>
<dbReference type="GO" id="GO:0032259">
    <property type="term" value="P:methylation"/>
    <property type="evidence" value="ECO:0007669"/>
    <property type="project" value="UniProtKB-KW"/>
</dbReference>
<dbReference type="InterPro" id="IPR029063">
    <property type="entry name" value="SAM-dependent_MTases_sf"/>
</dbReference>
<feature type="transmembrane region" description="Helical" evidence="1">
    <location>
        <begin position="21"/>
        <end position="45"/>
    </location>
</feature>
<keyword evidence="4" id="KW-1185">Reference proteome</keyword>
<dbReference type="Pfam" id="PF08241">
    <property type="entry name" value="Methyltransf_11"/>
    <property type="match status" value="1"/>
</dbReference>
<evidence type="ECO:0000313" key="3">
    <source>
        <dbReference type="EMBL" id="NRS93980.1"/>
    </source>
</evidence>
<dbReference type="RefSeq" id="WP_173780515.1">
    <property type="nucleotide sequence ID" value="NZ_JABSNO010000035.1"/>
</dbReference>